<dbReference type="GO" id="GO:0046475">
    <property type="term" value="P:glycerophospholipid catabolic process"/>
    <property type="evidence" value="ECO:0007669"/>
    <property type="project" value="TreeGrafter"/>
</dbReference>
<evidence type="ECO:0000256" key="3">
    <source>
        <dbReference type="ARBA" id="ARBA00022692"/>
    </source>
</evidence>
<dbReference type="eggNOG" id="KOG2258">
    <property type="taxonomic scope" value="Eukaryota"/>
</dbReference>
<protein>
    <recommendedName>
        <fullName evidence="8">GP-PDE domain-containing protein</fullName>
    </recommendedName>
</protein>
<accession>A5E5F5</accession>
<keyword evidence="6" id="KW-0443">Lipid metabolism</keyword>
<dbReference type="Pfam" id="PF03009">
    <property type="entry name" value="GDPD"/>
    <property type="match status" value="1"/>
</dbReference>
<dbReference type="HOGENOM" id="CLU_729591_0_0_1"/>
<evidence type="ECO:0000313" key="9">
    <source>
        <dbReference type="EMBL" id="EDK46663.1"/>
    </source>
</evidence>
<dbReference type="InterPro" id="IPR052271">
    <property type="entry name" value="GDPD-Related"/>
</dbReference>
<proteinExistence type="inferred from homology"/>
<dbReference type="GO" id="GO:0016020">
    <property type="term" value="C:membrane"/>
    <property type="evidence" value="ECO:0007669"/>
    <property type="project" value="UniProtKB-SubCell"/>
</dbReference>
<dbReference type="GO" id="GO:0034479">
    <property type="term" value="F:phosphatidylglycerol phospholipase C activity"/>
    <property type="evidence" value="ECO:0007669"/>
    <property type="project" value="TreeGrafter"/>
</dbReference>
<evidence type="ECO:0000256" key="7">
    <source>
        <dbReference type="ARBA" id="ARBA00023136"/>
    </source>
</evidence>
<dbReference type="Gene3D" id="3.20.20.190">
    <property type="entry name" value="Phosphatidylinositol (PI) phosphodiesterase"/>
    <property type="match status" value="1"/>
</dbReference>
<evidence type="ECO:0000256" key="5">
    <source>
        <dbReference type="ARBA" id="ARBA00022989"/>
    </source>
</evidence>
<dbReference type="KEGG" id="lel:PVL30_005570"/>
<dbReference type="InterPro" id="IPR017946">
    <property type="entry name" value="PLC-like_Pdiesterase_TIM-brl"/>
</dbReference>
<evidence type="ECO:0000259" key="8">
    <source>
        <dbReference type="PROSITE" id="PS51704"/>
    </source>
</evidence>
<dbReference type="Proteomes" id="UP000001996">
    <property type="component" value="Unassembled WGS sequence"/>
</dbReference>
<reference evidence="9 10" key="1">
    <citation type="journal article" date="2009" name="Nature">
        <title>Evolution of pathogenicity and sexual reproduction in eight Candida genomes.</title>
        <authorList>
            <person name="Butler G."/>
            <person name="Rasmussen M.D."/>
            <person name="Lin M.F."/>
            <person name="Santos M.A."/>
            <person name="Sakthikumar S."/>
            <person name="Munro C.A."/>
            <person name="Rheinbay E."/>
            <person name="Grabherr M."/>
            <person name="Forche A."/>
            <person name="Reedy J.L."/>
            <person name="Agrafioti I."/>
            <person name="Arnaud M.B."/>
            <person name="Bates S."/>
            <person name="Brown A.J."/>
            <person name="Brunke S."/>
            <person name="Costanzo M.C."/>
            <person name="Fitzpatrick D.A."/>
            <person name="de Groot P.W."/>
            <person name="Harris D."/>
            <person name="Hoyer L.L."/>
            <person name="Hube B."/>
            <person name="Klis F.M."/>
            <person name="Kodira C."/>
            <person name="Lennard N."/>
            <person name="Logue M.E."/>
            <person name="Martin R."/>
            <person name="Neiman A.M."/>
            <person name="Nikolaou E."/>
            <person name="Quail M.A."/>
            <person name="Quinn J."/>
            <person name="Santos M.C."/>
            <person name="Schmitzberger F.F."/>
            <person name="Sherlock G."/>
            <person name="Shah P."/>
            <person name="Silverstein K.A."/>
            <person name="Skrzypek M.S."/>
            <person name="Soll D."/>
            <person name="Staggs R."/>
            <person name="Stansfield I."/>
            <person name="Stumpf M.P."/>
            <person name="Sudbery P.E."/>
            <person name="Srikantha T."/>
            <person name="Zeng Q."/>
            <person name="Berman J."/>
            <person name="Berriman M."/>
            <person name="Heitman J."/>
            <person name="Gow N.A."/>
            <person name="Lorenz M.C."/>
            <person name="Birren B.W."/>
            <person name="Kellis M."/>
            <person name="Cuomo C.A."/>
        </authorList>
    </citation>
    <scope>NUCLEOTIDE SEQUENCE [LARGE SCALE GENOMIC DNA]</scope>
    <source>
        <strain evidence="10">ATCC 11503 / BCRC 21390 / CBS 2605 / JCM 1781 / NBRC 1676 / NRRL YB-4239</strain>
    </source>
</reference>
<keyword evidence="4" id="KW-0378">Hydrolase</keyword>
<keyword evidence="10" id="KW-1185">Reference proteome</keyword>
<dbReference type="PROSITE" id="PS51704">
    <property type="entry name" value="GP_PDE"/>
    <property type="match status" value="1"/>
</dbReference>
<dbReference type="PANTHER" id="PTHR42758">
    <property type="entry name" value="PHOSPHATIDYLGLYCEROL PHOSPHOLIPASE C"/>
    <property type="match status" value="1"/>
</dbReference>
<dbReference type="STRING" id="379508.A5E5F5"/>
<dbReference type="OrthoDB" id="1058301at2759"/>
<keyword evidence="3" id="KW-0812">Transmembrane</keyword>
<evidence type="ECO:0000256" key="2">
    <source>
        <dbReference type="ARBA" id="ARBA00007277"/>
    </source>
</evidence>
<dbReference type="FunCoup" id="A5E5F5">
    <property type="interactions" value="101"/>
</dbReference>
<feature type="domain" description="GP-PDE" evidence="8">
    <location>
        <begin position="13"/>
        <end position="303"/>
    </location>
</feature>
<dbReference type="RefSeq" id="XP_001524031.1">
    <property type="nucleotide sequence ID" value="XM_001523981.1"/>
</dbReference>
<dbReference type="InterPro" id="IPR030395">
    <property type="entry name" value="GP_PDE_dom"/>
</dbReference>
<name>A5E5F5_LODEL</name>
<dbReference type="InParanoid" id="A5E5F5"/>
<dbReference type="EMBL" id="CH981530">
    <property type="protein sequence ID" value="EDK46663.1"/>
    <property type="molecule type" value="Genomic_DNA"/>
</dbReference>
<keyword evidence="7" id="KW-0472">Membrane</keyword>
<evidence type="ECO:0000313" key="10">
    <source>
        <dbReference type="Proteomes" id="UP000001996"/>
    </source>
</evidence>
<dbReference type="VEuPathDB" id="FungiDB:LELG_04844"/>
<sequence length="410" mass="47977">MTSSPVPSSPSSPVVVGHRGFKSQYTENSLLGFGKCYESGATVIETDLWLASDDVIVISHDVNTKRVFVDSKGNETDYVILKTPYEPVLKHLQTKEGRYPLLSFVDLLKWFTKYVEEHGDNVEEGKLKIQLDIKKFNPTKITKYIVQDLLSVKNDITWWFGRIQFGIWDLKFLKYLNQDEFFQREELRKIDEEGFTQFDIFHISLNWRDSINYINYNEYLDETTPKNRKVLKLTGVSLIYVSTWSTEFLTKFVPLLRIQHLKLYSWTVNNKFQYEYLARVGKLAKLVEYGIISDYPDVIVDIKHHSREGQENVSNGEYLSEEESQPLVLKDYESSQYFNEDGELNIELTYFQRMFHWIFTVVMSLNGSSRNIRTDAQKFGAKVDDSKIEQIKINPFASKIFQTCQKYGVF</sequence>
<dbReference type="GO" id="GO:0005737">
    <property type="term" value="C:cytoplasm"/>
    <property type="evidence" value="ECO:0007669"/>
    <property type="project" value="UniProtKB-ARBA"/>
</dbReference>
<dbReference type="GeneID" id="5231212"/>
<organism evidence="9 10">
    <name type="scientific">Lodderomyces elongisporus (strain ATCC 11503 / CBS 2605 / JCM 1781 / NBRC 1676 / NRRL YB-4239)</name>
    <name type="common">Yeast</name>
    <name type="synonym">Saccharomyces elongisporus</name>
    <dbReference type="NCBI Taxonomy" id="379508"/>
    <lineage>
        <taxon>Eukaryota</taxon>
        <taxon>Fungi</taxon>
        <taxon>Dikarya</taxon>
        <taxon>Ascomycota</taxon>
        <taxon>Saccharomycotina</taxon>
        <taxon>Pichiomycetes</taxon>
        <taxon>Debaryomycetaceae</taxon>
        <taxon>Candida/Lodderomyces clade</taxon>
        <taxon>Lodderomyces</taxon>
    </lineage>
</organism>
<evidence type="ECO:0000256" key="1">
    <source>
        <dbReference type="ARBA" id="ARBA00004370"/>
    </source>
</evidence>
<dbReference type="AlphaFoldDB" id="A5E5F5"/>
<dbReference type="PANTHER" id="PTHR42758:SF2">
    <property type="entry name" value="PHOSPHATIDYLGLYCEROL PHOSPHOLIPASE C"/>
    <property type="match status" value="1"/>
</dbReference>
<evidence type="ECO:0000256" key="6">
    <source>
        <dbReference type="ARBA" id="ARBA00023098"/>
    </source>
</evidence>
<keyword evidence="5" id="KW-1133">Transmembrane helix</keyword>
<comment type="subcellular location">
    <subcellularLocation>
        <location evidence="1">Membrane</location>
    </subcellularLocation>
</comment>
<evidence type="ECO:0000256" key="4">
    <source>
        <dbReference type="ARBA" id="ARBA00022801"/>
    </source>
</evidence>
<comment type="similarity">
    <text evidence="2">Belongs to the glycerophosphoryl diester phosphodiesterase family.</text>
</comment>
<dbReference type="SUPFAM" id="SSF51695">
    <property type="entry name" value="PLC-like phosphodiesterases"/>
    <property type="match status" value="1"/>
</dbReference>
<gene>
    <name evidence="9" type="ORF">LELG_04844</name>
</gene>
<dbReference type="OMA" id="RIQFGIW"/>